<dbReference type="GO" id="GO:0009279">
    <property type="term" value="C:cell outer membrane"/>
    <property type="evidence" value="ECO:0007669"/>
    <property type="project" value="UniProtKB-SubCell"/>
</dbReference>
<dbReference type="InterPro" id="IPR010916">
    <property type="entry name" value="TonB_box_CS"/>
</dbReference>
<comment type="subcellular location">
    <subcellularLocation>
        <location evidence="1 9">Cell outer membrane</location>
        <topology evidence="1 9">Multi-pass membrane protein</topology>
    </subcellularLocation>
</comment>
<evidence type="ECO:0000313" key="16">
    <source>
        <dbReference type="EMBL" id="NJC06385.1"/>
    </source>
</evidence>
<evidence type="ECO:0000256" key="4">
    <source>
        <dbReference type="ARBA" id="ARBA00022692"/>
    </source>
</evidence>
<protein>
    <submittedName>
        <fullName evidence="16">Iron complex outermembrane receptor protein</fullName>
    </submittedName>
</protein>
<evidence type="ECO:0000256" key="3">
    <source>
        <dbReference type="ARBA" id="ARBA00022452"/>
    </source>
</evidence>
<evidence type="ECO:0000256" key="2">
    <source>
        <dbReference type="ARBA" id="ARBA00022448"/>
    </source>
</evidence>
<keyword evidence="16" id="KW-0675">Receptor</keyword>
<reference evidence="16 17" key="1">
    <citation type="submission" date="2020-03" db="EMBL/GenBank/DDBJ databases">
        <title>Genomic Encyclopedia of Type Strains, Phase IV (KMG-IV): sequencing the most valuable type-strain genomes for metagenomic binning, comparative biology and taxonomic classification.</title>
        <authorList>
            <person name="Goeker M."/>
        </authorList>
    </citation>
    <scope>NUCLEOTIDE SEQUENCE [LARGE SCALE GENOMIC DNA]</scope>
    <source>
        <strain evidence="16 17">DSM 16846</strain>
    </source>
</reference>
<dbReference type="Gene3D" id="2.170.130.10">
    <property type="entry name" value="TonB-dependent receptor, plug domain"/>
    <property type="match status" value="1"/>
</dbReference>
<feature type="short sequence motif" description="TonB box" evidence="10">
    <location>
        <begin position="86"/>
        <end position="92"/>
    </location>
</feature>
<evidence type="ECO:0000256" key="10">
    <source>
        <dbReference type="PROSITE-ProRule" id="PRU10143"/>
    </source>
</evidence>
<feature type="domain" description="TonB-dependent receptor plug" evidence="15">
    <location>
        <begin position="100"/>
        <end position="220"/>
    </location>
</feature>
<evidence type="ECO:0000256" key="9">
    <source>
        <dbReference type="PROSITE-ProRule" id="PRU01360"/>
    </source>
</evidence>
<evidence type="ECO:0000256" key="8">
    <source>
        <dbReference type="ARBA" id="ARBA00023237"/>
    </source>
</evidence>
<dbReference type="InterPro" id="IPR012910">
    <property type="entry name" value="Plug_dom"/>
</dbReference>
<dbReference type="EMBL" id="JAATJC010000001">
    <property type="protein sequence ID" value="NJC06385.1"/>
    <property type="molecule type" value="Genomic_DNA"/>
</dbReference>
<evidence type="ECO:0000256" key="13">
    <source>
        <dbReference type="SAM" id="SignalP"/>
    </source>
</evidence>
<keyword evidence="4 9" id="KW-0812">Transmembrane</keyword>
<evidence type="ECO:0000256" key="6">
    <source>
        <dbReference type="ARBA" id="ARBA00023077"/>
    </source>
</evidence>
<organism evidence="16 17">
    <name type="scientific">Sphingomonas kaistensis</name>
    <dbReference type="NCBI Taxonomy" id="298708"/>
    <lineage>
        <taxon>Bacteria</taxon>
        <taxon>Pseudomonadati</taxon>
        <taxon>Pseudomonadota</taxon>
        <taxon>Alphaproteobacteria</taxon>
        <taxon>Sphingomonadales</taxon>
        <taxon>Sphingomonadaceae</taxon>
        <taxon>Sphingomonas</taxon>
    </lineage>
</organism>
<keyword evidence="3 9" id="KW-1134">Transmembrane beta strand</keyword>
<dbReference type="Proteomes" id="UP000558192">
    <property type="component" value="Unassembled WGS sequence"/>
</dbReference>
<keyword evidence="17" id="KW-1185">Reference proteome</keyword>
<sequence length="1140" mass="121886">MRALPLAALSSVSFAALTFGLASPASAQQQAAASPEQAQQCAALATEQERQLCLQGQKTEATPEEAGDIATQLPSEVAADKANSETIVVTGSRIRRNAFNSPDPITVIDPELELKGGQNSTAEILQASPIAAGSFQITEFLSAGSFVTNGGVGAQTVSLRGLGAERTLVLLNGRRAGPAGTRGAIGSFDLNVIPSAILQNVEILKTGASSIYGSDAIAGVVNLITKKSTDGLQLRLTGTVPLESGGENYGASAVWGKDFGRGHIIGGVDYYRRNRLQRGDRDFLLCSEEYLFDRNGSRLEINDPRTGQPRCNTLNTAYIGLSSAFTYNNTPGVTFSTVQYNDPGDRLTEFVSPFTNTATLTLPSNLIPVSLTCSTTLPASPAQPAATNPTTQTLCRNSVGILNQRDPRLAGADISPALDRYTAYLQGGYEITDNIEITGEALYNKRKTETFGLRQLFPTQFSGGGQPVGSANSPAVACTAARRLINLNCNPANVGDPFNTEILGNIVLQPVVPVGTRVATDVDYYRGVVGLNSDLGGLFGGGFFNGWRFDSYYQYSRNNGKYTNSRIYQDSVDLIQYRTQGCQPGQVTRVRGAPCVNIDFTDPRVLNGEFTPAESAFLFGEETGKTKYVQQTVEASISGDLFRMPAGAVAVAIGAQWRRDEIDDRPGNIAQAVNPAYNSAITPGSAQCNPAVNPLQVCDRLISNVYGQSVSGRTAGFTRSKEAFGEIEIPLVHNTPFIQNLTLSGAARVVSGYAERIDGVSDKDSGNWTYKVGGNWTVNDWLRFRGSYGTSFRAPALFEQFLANQTGFLAQTAIDPCIRYGVGISPAEYGLVAQRCAALGIAPDYSGAPSSSAVITSGGGVGVLDPETSKAKSFSVVLTPKTALWPGMRFSVAVDYFDIRVKNQLTTLGAGSIISGCLTSTTYPTDPLCSLFIRNTDTTSPNFGNVLSVRNPYVNINSEKNRGIDLTVRVTQDLGRYGRLSFLGEQTWQLEDLFVLFAGQESNFEGTTGEPKFVGDYKLTWDNGPWSVFYGMTVTSRVSDEQALRNARAGQLCFASLIRGGDVCPIYSYPAQFYHSASVTRSIADGRFRMTLGVSNLFDTKPPRPSGTGGPTGVTGQIPTSGTQYDLLGRRAFVSVSAKL</sequence>
<dbReference type="InterPro" id="IPR036942">
    <property type="entry name" value="Beta-barrel_TonB_sf"/>
</dbReference>
<comment type="similarity">
    <text evidence="9 11">Belongs to the TonB-dependent receptor family.</text>
</comment>
<accession>A0A7X5Y9G5</accession>
<name>A0A7X5Y9G5_9SPHN</name>
<gene>
    <name evidence="16" type="ORF">GGQ97_002178</name>
</gene>
<dbReference type="SUPFAM" id="SSF56935">
    <property type="entry name" value="Porins"/>
    <property type="match status" value="1"/>
</dbReference>
<evidence type="ECO:0000256" key="12">
    <source>
        <dbReference type="SAM" id="MobiDB-lite"/>
    </source>
</evidence>
<feature type="signal peptide" evidence="13">
    <location>
        <begin position="1"/>
        <end position="27"/>
    </location>
</feature>
<dbReference type="InterPro" id="IPR037066">
    <property type="entry name" value="Plug_dom_sf"/>
</dbReference>
<dbReference type="Gene3D" id="2.40.170.20">
    <property type="entry name" value="TonB-dependent receptor, beta-barrel domain"/>
    <property type="match status" value="1"/>
</dbReference>
<evidence type="ECO:0000259" key="14">
    <source>
        <dbReference type="Pfam" id="PF00593"/>
    </source>
</evidence>
<dbReference type="Pfam" id="PF00593">
    <property type="entry name" value="TonB_dep_Rec_b-barrel"/>
    <property type="match status" value="1"/>
</dbReference>
<evidence type="ECO:0000256" key="5">
    <source>
        <dbReference type="ARBA" id="ARBA00022729"/>
    </source>
</evidence>
<feature type="region of interest" description="Disordered" evidence="12">
    <location>
        <begin position="1099"/>
        <end position="1120"/>
    </location>
</feature>
<keyword evidence="7 9" id="KW-0472">Membrane</keyword>
<feature type="domain" description="TonB-dependent receptor-like beta-barrel" evidence="14">
    <location>
        <begin position="539"/>
        <end position="1097"/>
    </location>
</feature>
<keyword evidence="5 13" id="KW-0732">Signal</keyword>
<evidence type="ECO:0000256" key="7">
    <source>
        <dbReference type="ARBA" id="ARBA00023136"/>
    </source>
</evidence>
<dbReference type="InterPro" id="IPR039426">
    <property type="entry name" value="TonB-dep_rcpt-like"/>
</dbReference>
<evidence type="ECO:0000259" key="15">
    <source>
        <dbReference type="Pfam" id="PF07715"/>
    </source>
</evidence>
<keyword evidence="6 10" id="KW-0798">TonB box</keyword>
<dbReference type="PANTHER" id="PTHR47234:SF3">
    <property type="entry name" value="SECRETIN_TONB SHORT N-TERMINAL DOMAIN-CONTAINING PROTEIN"/>
    <property type="match status" value="1"/>
</dbReference>
<dbReference type="AlphaFoldDB" id="A0A7X5Y9G5"/>
<evidence type="ECO:0000313" key="17">
    <source>
        <dbReference type="Proteomes" id="UP000558192"/>
    </source>
</evidence>
<dbReference type="PANTHER" id="PTHR47234">
    <property type="match status" value="1"/>
</dbReference>
<dbReference type="PROSITE" id="PS52016">
    <property type="entry name" value="TONB_DEPENDENT_REC_3"/>
    <property type="match status" value="1"/>
</dbReference>
<dbReference type="InterPro" id="IPR000531">
    <property type="entry name" value="Beta-barrel_TonB"/>
</dbReference>
<keyword evidence="8 9" id="KW-0998">Cell outer membrane</keyword>
<evidence type="ECO:0000256" key="11">
    <source>
        <dbReference type="RuleBase" id="RU003357"/>
    </source>
</evidence>
<proteinExistence type="inferred from homology"/>
<dbReference type="PROSITE" id="PS00430">
    <property type="entry name" value="TONB_DEPENDENT_REC_1"/>
    <property type="match status" value="1"/>
</dbReference>
<keyword evidence="2 9" id="KW-0813">Transport</keyword>
<feature type="chain" id="PRO_5031307609" evidence="13">
    <location>
        <begin position="28"/>
        <end position="1140"/>
    </location>
</feature>
<comment type="caution">
    <text evidence="16">The sequence shown here is derived from an EMBL/GenBank/DDBJ whole genome shotgun (WGS) entry which is preliminary data.</text>
</comment>
<dbReference type="Pfam" id="PF07715">
    <property type="entry name" value="Plug"/>
    <property type="match status" value="1"/>
</dbReference>
<dbReference type="RefSeq" id="WP_168069560.1">
    <property type="nucleotide sequence ID" value="NZ_JAATJC010000001.1"/>
</dbReference>
<evidence type="ECO:0000256" key="1">
    <source>
        <dbReference type="ARBA" id="ARBA00004571"/>
    </source>
</evidence>